<evidence type="ECO:0000256" key="6">
    <source>
        <dbReference type="ARBA" id="ARBA00023242"/>
    </source>
</evidence>
<evidence type="ECO:0000256" key="9">
    <source>
        <dbReference type="PROSITE-ProRule" id="PRU00176"/>
    </source>
</evidence>
<reference evidence="12 13" key="1">
    <citation type="submission" date="2020-01" db="EMBL/GenBank/DDBJ databases">
        <title>Identification and distribution of gene clusters putatively required for synthesis of sphingolipid metabolism inhibitors in phylogenetically diverse species of the filamentous fungus Fusarium.</title>
        <authorList>
            <person name="Kim H.-S."/>
            <person name="Busman M."/>
            <person name="Brown D.W."/>
            <person name="Divon H."/>
            <person name="Uhlig S."/>
            <person name="Proctor R.H."/>
        </authorList>
    </citation>
    <scope>NUCLEOTIDE SEQUENCE [LARGE SCALE GENOMIC DNA]</scope>
    <source>
        <strain evidence="12 13">NRRL 20459</strain>
    </source>
</reference>
<dbReference type="InterPro" id="IPR000504">
    <property type="entry name" value="RRM_dom"/>
</dbReference>
<dbReference type="Pfam" id="PF00076">
    <property type="entry name" value="RRM_1"/>
    <property type="match status" value="1"/>
</dbReference>
<feature type="region of interest" description="Disordered" evidence="10">
    <location>
        <begin position="84"/>
        <end position="181"/>
    </location>
</feature>
<dbReference type="InterPro" id="IPR035979">
    <property type="entry name" value="RBD_domain_sf"/>
</dbReference>
<feature type="domain" description="RRM" evidence="11">
    <location>
        <begin position="200"/>
        <end position="282"/>
    </location>
</feature>
<evidence type="ECO:0000259" key="11">
    <source>
        <dbReference type="PROSITE" id="PS50102"/>
    </source>
</evidence>
<dbReference type="Gene3D" id="3.30.70.330">
    <property type="match status" value="1"/>
</dbReference>
<dbReference type="GO" id="GO:0000472">
    <property type="term" value="P:endonucleolytic cleavage to generate mature 5'-end of SSU-rRNA from (SSU-rRNA, 5.8S rRNA, LSU-rRNA)"/>
    <property type="evidence" value="ECO:0007669"/>
    <property type="project" value="TreeGrafter"/>
</dbReference>
<evidence type="ECO:0000256" key="8">
    <source>
        <dbReference type="ARBA" id="ARBA00032634"/>
    </source>
</evidence>
<proteinExistence type="inferred from homology"/>
<dbReference type="OrthoDB" id="287393at2759"/>
<evidence type="ECO:0000256" key="1">
    <source>
        <dbReference type="ARBA" id="ARBA00004604"/>
    </source>
</evidence>
<accession>A0A8H4P394</accession>
<evidence type="ECO:0000256" key="5">
    <source>
        <dbReference type="ARBA" id="ARBA00022884"/>
    </source>
</evidence>
<dbReference type="AlphaFoldDB" id="A0A8H4P394"/>
<name>A0A8H4P394_9HYPO</name>
<evidence type="ECO:0000256" key="3">
    <source>
        <dbReference type="ARBA" id="ARBA00022517"/>
    </source>
</evidence>
<dbReference type="FunFam" id="3.30.70.330:FF:001147">
    <property type="entry name" value="Pre-rRNA-processing protein esf-2"/>
    <property type="match status" value="1"/>
</dbReference>
<dbReference type="GO" id="GO:0005730">
    <property type="term" value="C:nucleolus"/>
    <property type="evidence" value="ECO:0007669"/>
    <property type="project" value="UniProtKB-SubCell"/>
</dbReference>
<dbReference type="InterPro" id="IPR012677">
    <property type="entry name" value="Nucleotide-bd_a/b_plait_sf"/>
</dbReference>
<dbReference type="GO" id="GO:0000480">
    <property type="term" value="P:endonucleolytic cleavage in 5'-ETS of tricistronic rRNA transcript (SSU-rRNA, 5.8S rRNA, LSU-rRNA)"/>
    <property type="evidence" value="ECO:0007669"/>
    <property type="project" value="TreeGrafter"/>
</dbReference>
<dbReference type="GO" id="GO:0003723">
    <property type="term" value="F:RNA binding"/>
    <property type="evidence" value="ECO:0007669"/>
    <property type="project" value="UniProtKB-UniRule"/>
</dbReference>
<dbReference type="PANTHER" id="PTHR12311:SF7">
    <property type="entry name" value="ACTIVATOR OF BASAL TRANSCRIPTION 1"/>
    <property type="match status" value="1"/>
</dbReference>
<dbReference type="GO" id="GO:0034462">
    <property type="term" value="P:small-subunit processome assembly"/>
    <property type="evidence" value="ECO:0007669"/>
    <property type="project" value="TreeGrafter"/>
</dbReference>
<evidence type="ECO:0000256" key="4">
    <source>
        <dbReference type="ARBA" id="ARBA00022552"/>
    </source>
</evidence>
<dbReference type="InterPro" id="IPR034353">
    <property type="entry name" value="ABT1/ESF2_RRM"/>
</dbReference>
<dbReference type="CDD" id="cd12263">
    <property type="entry name" value="RRM_ABT1_like"/>
    <property type="match status" value="1"/>
</dbReference>
<comment type="similarity">
    <text evidence="2">Belongs to the ESF2/ABP1 family.</text>
</comment>
<evidence type="ECO:0000256" key="7">
    <source>
        <dbReference type="ARBA" id="ARBA00025024"/>
    </source>
</evidence>
<dbReference type="EMBL" id="JAADYS010002735">
    <property type="protein sequence ID" value="KAF4455568.1"/>
    <property type="molecule type" value="Genomic_DNA"/>
</dbReference>
<dbReference type="InterPro" id="IPR039119">
    <property type="entry name" value="ABT1/Esf2"/>
</dbReference>
<feature type="compositionally biased region" description="Acidic residues" evidence="10">
    <location>
        <begin position="135"/>
        <end position="148"/>
    </location>
</feature>
<protein>
    <recommendedName>
        <fullName evidence="8">18S rRNA factor 2</fullName>
    </recommendedName>
</protein>
<evidence type="ECO:0000313" key="12">
    <source>
        <dbReference type="EMBL" id="KAF4455568.1"/>
    </source>
</evidence>
<organism evidence="12 13">
    <name type="scientific">Fusarium albosuccineum</name>
    <dbReference type="NCBI Taxonomy" id="1237068"/>
    <lineage>
        <taxon>Eukaryota</taxon>
        <taxon>Fungi</taxon>
        <taxon>Dikarya</taxon>
        <taxon>Ascomycota</taxon>
        <taxon>Pezizomycotina</taxon>
        <taxon>Sordariomycetes</taxon>
        <taxon>Hypocreomycetidae</taxon>
        <taxon>Hypocreales</taxon>
        <taxon>Nectriaceae</taxon>
        <taxon>Fusarium</taxon>
        <taxon>Fusarium decemcellulare species complex</taxon>
    </lineage>
</organism>
<keyword evidence="13" id="KW-1185">Reference proteome</keyword>
<dbReference type="SMART" id="SM00360">
    <property type="entry name" value="RRM"/>
    <property type="match status" value="1"/>
</dbReference>
<comment type="function">
    <text evidence="7">Involved in the small subunit (SSU) processome assembly and function, and in the 18S rRNA synthesis. Required for the early cleavages at sites A0, A1 and A2.</text>
</comment>
<evidence type="ECO:0000256" key="10">
    <source>
        <dbReference type="SAM" id="MobiDB-lite"/>
    </source>
</evidence>
<keyword evidence="6" id="KW-0539">Nucleus</keyword>
<comment type="caution">
    <text evidence="12">The sequence shown here is derived from an EMBL/GenBank/DDBJ whole genome shotgun (WGS) entry which is preliminary data.</text>
</comment>
<sequence>MGAITLELFAPLLPGDVVKDTPPSHMIGLLLRRTGLSQVNRRAYLISDSFFSASSIASQPQGPIICKALRDHWQFNMAPEKKNDFLDTADSDEENDVGYDSDDDMQKGGRSAKRRKLDDDEDDDLGSDVDRDLSDAYDNDAAEEDNKEFDEKEDQKSQGEPKKSKRKTKDTSSASELPDITRPLTRKNLVASETAIKKSGVVYLSRIPPFMKPTKLRSLLEPYGTINRIFLAPEDPASHARRVRAGGNKKRSYTEGWVEFVKKKDAKAVCELLNAQTIGGKKGSYYHDDLWNLLYLKGFKWHNLTEQIATENAERTSRMRAEISKTTRENKEFVRNVEKAKMLDGMEAKAKAKKRKAEGQEQEQEQDSVRQVKRSFKQVPLAKKRTEMDDQPGDVSRVLSKIF</sequence>
<evidence type="ECO:0000256" key="2">
    <source>
        <dbReference type="ARBA" id="ARBA00005819"/>
    </source>
</evidence>
<feature type="region of interest" description="Disordered" evidence="10">
    <location>
        <begin position="344"/>
        <end position="403"/>
    </location>
</feature>
<keyword evidence="5 9" id="KW-0694">RNA-binding</keyword>
<feature type="compositionally biased region" description="Basic and acidic residues" evidence="10">
    <location>
        <begin position="149"/>
        <end position="162"/>
    </location>
</feature>
<dbReference type="PANTHER" id="PTHR12311">
    <property type="entry name" value="ACTIVATOR OF BASAL TRANSCRIPTION 1"/>
    <property type="match status" value="1"/>
</dbReference>
<dbReference type="SUPFAM" id="SSF54928">
    <property type="entry name" value="RNA-binding domain, RBD"/>
    <property type="match status" value="1"/>
</dbReference>
<evidence type="ECO:0000313" key="13">
    <source>
        <dbReference type="Proteomes" id="UP000554235"/>
    </source>
</evidence>
<dbReference type="GO" id="GO:0000447">
    <property type="term" value="P:endonucleolytic cleavage in ITS1 to separate SSU-rRNA from 5.8S rRNA and LSU-rRNA from tricistronic rRNA transcript (SSU-rRNA, 5.8S rRNA, LSU-rRNA)"/>
    <property type="evidence" value="ECO:0007669"/>
    <property type="project" value="TreeGrafter"/>
</dbReference>
<dbReference type="Proteomes" id="UP000554235">
    <property type="component" value="Unassembled WGS sequence"/>
</dbReference>
<comment type="subcellular location">
    <subcellularLocation>
        <location evidence="1">Nucleus</location>
        <location evidence="1">Nucleolus</location>
    </subcellularLocation>
</comment>
<keyword evidence="4" id="KW-0698">rRNA processing</keyword>
<keyword evidence="3" id="KW-0690">Ribosome biogenesis</keyword>
<dbReference type="PROSITE" id="PS50102">
    <property type="entry name" value="RRM"/>
    <property type="match status" value="1"/>
</dbReference>
<gene>
    <name evidence="12" type="ORF">FALBO_15598</name>
</gene>
<feature type="compositionally biased region" description="Acidic residues" evidence="10">
    <location>
        <begin position="87"/>
        <end position="103"/>
    </location>
</feature>